<keyword evidence="4" id="KW-0812">Transmembrane</keyword>
<sequence>MTNHAATRSPTTDPPGADESSFSAADLLLAAQEAEAEAEASEATAAAARARARAARLRRQATATNTRQSDDDDRHADSPPTDSDPPSADTAAANNTSGTTGNTLEPKATTAPPSNAPPKQDTGDASPEPLPAKDSSSSSVEAPLPDTTVPPVEGDPSPPAADTTDTAPELLSDSSDRHPATAADSREPGVTALRQADTHAPRPGTETDAALEPSTERDQPASPEDTTTGKPRAPQRRLATLPRPGRRAVAFLAAAVLICAALGASGFMLWQHHATTADQQRTAEFSAAARQGAVTLTSLDFNHAKDDVQRIIDNSTGEFRDDFQSRAEDFTKVIEQSKVATEGKADVAAVESMTQDSAVVLVAATSQVTNAAGAQQEPRAWRLSMTVTRDAGQLKMSKVEFVP</sequence>
<feature type="compositionally biased region" description="Basic and acidic residues" evidence="3">
    <location>
        <begin position="174"/>
        <end position="187"/>
    </location>
</feature>
<keyword evidence="4" id="KW-1133">Transmembrane helix</keyword>
<organism evidence="5 6">
    <name type="scientific">Nocardia callitridis</name>
    <dbReference type="NCBI Taxonomy" id="648753"/>
    <lineage>
        <taxon>Bacteria</taxon>
        <taxon>Bacillati</taxon>
        <taxon>Actinomycetota</taxon>
        <taxon>Actinomycetes</taxon>
        <taxon>Mycobacteriales</taxon>
        <taxon>Nocardiaceae</taxon>
        <taxon>Nocardia</taxon>
    </lineage>
</organism>
<evidence type="ECO:0000313" key="6">
    <source>
        <dbReference type="Proteomes" id="UP001500603"/>
    </source>
</evidence>
<evidence type="ECO:0000256" key="3">
    <source>
        <dbReference type="SAM" id="MobiDB-lite"/>
    </source>
</evidence>
<dbReference type="Proteomes" id="UP001500603">
    <property type="component" value="Unassembled WGS sequence"/>
</dbReference>
<evidence type="ECO:0000256" key="4">
    <source>
        <dbReference type="SAM" id="Phobius"/>
    </source>
</evidence>
<keyword evidence="6" id="KW-1185">Reference proteome</keyword>
<feature type="compositionally biased region" description="Basic residues" evidence="3">
    <location>
        <begin position="50"/>
        <end position="59"/>
    </location>
</feature>
<protein>
    <recommendedName>
        <fullName evidence="7">Mce-associated membrane protein</fullName>
    </recommendedName>
</protein>
<keyword evidence="2 4" id="KW-0472">Membrane</keyword>
<feature type="compositionally biased region" description="Low complexity" evidence="3">
    <location>
        <begin position="78"/>
        <end position="103"/>
    </location>
</feature>
<proteinExistence type="predicted"/>
<feature type="compositionally biased region" description="Low complexity" evidence="3">
    <location>
        <begin position="17"/>
        <end position="33"/>
    </location>
</feature>
<evidence type="ECO:0000256" key="1">
    <source>
        <dbReference type="ARBA" id="ARBA00004370"/>
    </source>
</evidence>
<evidence type="ECO:0008006" key="7">
    <source>
        <dbReference type="Google" id="ProtNLM"/>
    </source>
</evidence>
<feature type="compositionally biased region" description="Basic and acidic residues" evidence="3">
    <location>
        <begin position="68"/>
        <end position="77"/>
    </location>
</feature>
<comment type="subcellular location">
    <subcellularLocation>
        <location evidence="1">Membrane</location>
    </subcellularLocation>
</comment>
<feature type="compositionally biased region" description="Polar residues" evidence="3">
    <location>
        <begin position="1"/>
        <end position="11"/>
    </location>
</feature>
<feature type="region of interest" description="Disordered" evidence="3">
    <location>
        <begin position="1"/>
        <end position="241"/>
    </location>
</feature>
<name>A0ABP9KV90_9NOCA</name>
<reference evidence="6" key="1">
    <citation type="journal article" date="2019" name="Int. J. Syst. Evol. Microbiol.">
        <title>The Global Catalogue of Microorganisms (GCM) 10K type strain sequencing project: providing services to taxonomists for standard genome sequencing and annotation.</title>
        <authorList>
            <consortium name="The Broad Institute Genomics Platform"/>
            <consortium name="The Broad Institute Genome Sequencing Center for Infectious Disease"/>
            <person name="Wu L."/>
            <person name="Ma J."/>
        </authorList>
    </citation>
    <scope>NUCLEOTIDE SEQUENCE [LARGE SCALE GENOMIC DNA]</scope>
    <source>
        <strain evidence="6">JCM 18298</strain>
    </source>
</reference>
<feature type="transmembrane region" description="Helical" evidence="4">
    <location>
        <begin position="248"/>
        <end position="270"/>
    </location>
</feature>
<dbReference type="EMBL" id="BAABJM010000006">
    <property type="protein sequence ID" value="GAA5065260.1"/>
    <property type="molecule type" value="Genomic_DNA"/>
</dbReference>
<comment type="caution">
    <text evidence="5">The sequence shown here is derived from an EMBL/GenBank/DDBJ whole genome shotgun (WGS) entry which is preliminary data.</text>
</comment>
<evidence type="ECO:0000313" key="5">
    <source>
        <dbReference type="EMBL" id="GAA5065260.1"/>
    </source>
</evidence>
<dbReference type="PANTHER" id="PTHR37042:SF4">
    <property type="entry name" value="OUTER MEMBRANE PROTEIN RV1973"/>
    <property type="match status" value="1"/>
</dbReference>
<gene>
    <name evidence="5" type="ORF">GCM10023318_52170</name>
</gene>
<dbReference type="PANTHER" id="PTHR37042">
    <property type="entry name" value="OUTER MEMBRANE PROTEIN RV1973"/>
    <property type="match status" value="1"/>
</dbReference>
<evidence type="ECO:0000256" key="2">
    <source>
        <dbReference type="ARBA" id="ARBA00023136"/>
    </source>
</evidence>
<accession>A0ABP9KV90</accession>